<comment type="caution">
    <text evidence="2">The sequence shown here is derived from an EMBL/GenBank/DDBJ whole genome shotgun (WGS) entry which is preliminary data.</text>
</comment>
<name>A0AAN6YIY9_9PEZI</name>
<protein>
    <submittedName>
        <fullName evidence="2">Uncharacterized protein</fullName>
    </submittedName>
</protein>
<proteinExistence type="predicted"/>
<feature type="compositionally biased region" description="Basic and acidic residues" evidence="1">
    <location>
        <begin position="213"/>
        <end position="233"/>
    </location>
</feature>
<evidence type="ECO:0000313" key="2">
    <source>
        <dbReference type="EMBL" id="KAK4217032.1"/>
    </source>
</evidence>
<dbReference type="Proteomes" id="UP001301769">
    <property type="component" value="Unassembled WGS sequence"/>
</dbReference>
<reference evidence="2" key="1">
    <citation type="journal article" date="2023" name="Mol. Phylogenet. Evol.">
        <title>Genome-scale phylogeny and comparative genomics of the fungal order Sordariales.</title>
        <authorList>
            <person name="Hensen N."/>
            <person name="Bonometti L."/>
            <person name="Westerberg I."/>
            <person name="Brannstrom I.O."/>
            <person name="Guillou S."/>
            <person name="Cros-Aarteil S."/>
            <person name="Calhoun S."/>
            <person name="Haridas S."/>
            <person name="Kuo A."/>
            <person name="Mondo S."/>
            <person name="Pangilinan J."/>
            <person name="Riley R."/>
            <person name="LaButti K."/>
            <person name="Andreopoulos B."/>
            <person name="Lipzen A."/>
            <person name="Chen C."/>
            <person name="Yan M."/>
            <person name="Daum C."/>
            <person name="Ng V."/>
            <person name="Clum A."/>
            <person name="Steindorff A."/>
            <person name="Ohm R.A."/>
            <person name="Martin F."/>
            <person name="Silar P."/>
            <person name="Natvig D.O."/>
            <person name="Lalanne C."/>
            <person name="Gautier V."/>
            <person name="Ament-Velasquez S.L."/>
            <person name="Kruys A."/>
            <person name="Hutchinson M.I."/>
            <person name="Powell A.J."/>
            <person name="Barry K."/>
            <person name="Miller A.N."/>
            <person name="Grigoriev I.V."/>
            <person name="Debuchy R."/>
            <person name="Gladieux P."/>
            <person name="Hiltunen Thoren M."/>
            <person name="Johannesson H."/>
        </authorList>
    </citation>
    <scope>NUCLEOTIDE SEQUENCE</scope>
    <source>
        <strain evidence="2">PSN293</strain>
    </source>
</reference>
<dbReference type="AlphaFoldDB" id="A0AAN6YIY9"/>
<keyword evidence="3" id="KW-1185">Reference proteome</keyword>
<feature type="compositionally biased region" description="Low complexity" evidence="1">
    <location>
        <begin position="117"/>
        <end position="128"/>
    </location>
</feature>
<evidence type="ECO:0000313" key="3">
    <source>
        <dbReference type="Proteomes" id="UP001301769"/>
    </source>
</evidence>
<feature type="region of interest" description="Disordered" evidence="1">
    <location>
        <begin position="80"/>
        <end position="239"/>
    </location>
</feature>
<evidence type="ECO:0000256" key="1">
    <source>
        <dbReference type="SAM" id="MobiDB-lite"/>
    </source>
</evidence>
<organism evidence="2 3">
    <name type="scientific">Rhypophila decipiens</name>
    <dbReference type="NCBI Taxonomy" id="261697"/>
    <lineage>
        <taxon>Eukaryota</taxon>
        <taxon>Fungi</taxon>
        <taxon>Dikarya</taxon>
        <taxon>Ascomycota</taxon>
        <taxon>Pezizomycotina</taxon>
        <taxon>Sordariomycetes</taxon>
        <taxon>Sordariomycetidae</taxon>
        <taxon>Sordariales</taxon>
        <taxon>Naviculisporaceae</taxon>
        <taxon>Rhypophila</taxon>
    </lineage>
</organism>
<feature type="compositionally biased region" description="Basic and acidic residues" evidence="1">
    <location>
        <begin position="80"/>
        <end position="104"/>
    </location>
</feature>
<feature type="compositionally biased region" description="Low complexity" evidence="1">
    <location>
        <begin position="152"/>
        <end position="170"/>
    </location>
</feature>
<reference evidence="2" key="2">
    <citation type="submission" date="2023-05" db="EMBL/GenBank/DDBJ databases">
        <authorList>
            <consortium name="Lawrence Berkeley National Laboratory"/>
            <person name="Steindorff A."/>
            <person name="Hensen N."/>
            <person name="Bonometti L."/>
            <person name="Westerberg I."/>
            <person name="Brannstrom I.O."/>
            <person name="Guillou S."/>
            <person name="Cros-Aarteil S."/>
            <person name="Calhoun S."/>
            <person name="Haridas S."/>
            <person name="Kuo A."/>
            <person name="Mondo S."/>
            <person name="Pangilinan J."/>
            <person name="Riley R."/>
            <person name="Labutti K."/>
            <person name="Andreopoulos B."/>
            <person name="Lipzen A."/>
            <person name="Chen C."/>
            <person name="Yanf M."/>
            <person name="Daum C."/>
            <person name="Ng V."/>
            <person name="Clum A."/>
            <person name="Ohm R."/>
            <person name="Martin F."/>
            <person name="Silar P."/>
            <person name="Natvig D."/>
            <person name="Lalanne C."/>
            <person name="Gautier V."/>
            <person name="Ament-Velasquez S.L."/>
            <person name="Kruys A."/>
            <person name="Hutchinson M.I."/>
            <person name="Powell A.J."/>
            <person name="Barry K."/>
            <person name="Miller A.N."/>
            <person name="Grigoriev I.V."/>
            <person name="Debuchy R."/>
            <person name="Gladieux P."/>
            <person name="Thoren M.H."/>
            <person name="Johannesson H."/>
        </authorList>
    </citation>
    <scope>NUCLEOTIDE SEQUENCE</scope>
    <source>
        <strain evidence="2">PSN293</strain>
    </source>
</reference>
<feature type="compositionally biased region" description="Acidic residues" evidence="1">
    <location>
        <begin position="182"/>
        <end position="191"/>
    </location>
</feature>
<gene>
    <name evidence="2" type="ORF">QBC37DRAFT_68567</name>
</gene>
<accession>A0AAN6YIY9</accession>
<sequence>MAGIPKAELKCTLCIKKPNFSDCSHLLTHLGSKGHMASEARVMNNGRQHGPPAPWQQMWKEFHDWKHRWGIDRMLQDRADAKEKKRVAKETHEREEKRTRKEQRAIANPRPQPVPMPAALAAQAAGRNPPRPTMHFHNQLPGRPPVMDNANVQPGPTTPTRVRGPGRLPVWPGVPRTRPADDMDSESSEDELNYKKLKGAKFPGMGMFDSANPEDRKKRNQRKDGSVVEKMKQSSEQVQPTEMVWAQGLGGQAEAKDIYRTPSVNGSEDEDADEINAYLRKEKKKPKGKVAAKAPWRDIPPPQAAPAPIPRRLPQPAQGRAPFPQRPQYGGLRLPERVQPPVHVPQNRYNAPVRQRPEDRHLDCDDDDDVFGPVAGNPQAGNLGGFGQFQVRQQQTRAHPRQALGGLDANAMSFVPTPAVPDNRFFTAAQQNVPNPFGGFPAVHGGTATDSFMTSTGFFPNQGFDFSSFGTQTMTQLAQAQQAPLAEAGQTAMNPMATTQVGQPPVPTHPLYQEGTVYNPATGGLDAAQSEQADEGAGQFDFSFL</sequence>
<feature type="region of interest" description="Disordered" evidence="1">
    <location>
        <begin position="283"/>
        <end position="349"/>
    </location>
</feature>
<dbReference type="EMBL" id="MU858063">
    <property type="protein sequence ID" value="KAK4217032.1"/>
    <property type="molecule type" value="Genomic_DNA"/>
</dbReference>
<feature type="compositionally biased region" description="Pro residues" evidence="1">
    <location>
        <begin position="298"/>
        <end position="313"/>
    </location>
</feature>